<organism evidence="3 4">
    <name type="scientific">Sphingomonas albertensis</name>
    <dbReference type="NCBI Taxonomy" id="2762591"/>
    <lineage>
        <taxon>Bacteria</taxon>
        <taxon>Pseudomonadati</taxon>
        <taxon>Pseudomonadota</taxon>
        <taxon>Alphaproteobacteria</taxon>
        <taxon>Sphingomonadales</taxon>
        <taxon>Sphingomonadaceae</taxon>
        <taxon>Sphingomonas</taxon>
    </lineage>
</organism>
<dbReference type="InterPro" id="IPR013830">
    <property type="entry name" value="SGNH_hydro"/>
</dbReference>
<evidence type="ECO:0000256" key="1">
    <source>
        <dbReference type="SAM" id="SignalP"/>
    </source>
</evidence>
<feature type="signal peptide" evidence="1">
    <location>
        <begin position="1"/>
        <end position="31"/>
    </location>
</feature>
<dbReference type="Pfam" id="PF13472">
    <property type="entry name" value="Lipase_GDSL_2"/>
    <property type="match status" value="1"/>
</dbReference>
<dbReference type="InterPro" id="IPR036514">
    <property type="entry name" value="SGNH_hydro_sf"/>
</dbReference>
<feature type="chain" id="PRO_5046699980" description="SGNH hydrolase-type esterase domain-containing protein" evidence="1">
    <location>
        <begin position="32"/>
        <end position="270"/>
    </location>
</feature>
<evidence type="ECO:0000313" key="4">
    <source>
        <dbReference type="Proteomes" id="UP000597613"/>
    </source>
</evidence>
<dbReference type="PANTHER" id="PTHR30383">
    <property type="entry name" value="THIOESTERASE 1/PROTEASE 1/LYSOPHOSPHOLIPASE L1"/>
    <property type="match status" value="1"/>
</dbReference>
<gene>
    <name evidence="3" type="ORF">H8S47_08695</name>
</gene>
<proteinExistence type="predicted"/>
<name>A0ABR7AMS7_9SPHN</name>
<dbReference type="Proteomes" id="UP000597613">
    <property type="component" value="Unassembled WGS sequence"/>
</dbReference>
<evidence type="ECO:0000313" key="3">
    <source>
        <dbReference type="EMBL" id="MBC3941761.1"/>
    </source>
</evidence>
<dbReference type="PANTHER" id="PTHR30383:SF5">
    <property type="entry name" value="SGNH HYDROLASE-TYPE ESTERASE DOMAIN-CONTAINING PROTEIN"/>
    <property type="match status" value="1"/>
</dbReference>
<dbReference type="SUPFAM" id="SSF52266">
    <property type="entry name" value="SGNH hydrolase"/>
    <property type="match status" value="1"/>
</dbReference>
<accession>A0ABR7AMS7</accession>
<feature type="domain" description="SGNH hydrolase-type esterase" evidence="2">
    <location>
        <begin position="74"/>
        <end position="251"/>
    </location>
</feature>
<keyword evidence="1" id="KW-0732">Signal</keyword>
<evidence type="ECO:0000259" key="2">
    <source>
        <dbReference type="Pfam" id="PF13472"/>
    </source>
</evidence>
<sequence length="270" mass="29341">MDGGGSGVIPRRSPLWLLPALLVTASVPAFARPVHDTPALAPPPTDRLNERWWADRHRAILATIAEHPDPAVVLIGDSITNNYDKATTPDENFAPIWARYYAPRRALNLGFSGDTTANVLWRLQHGEVEGLRPKVAIVLIGTNDTAGAGRTVTQTQAGIDAVVDDLKRRLPTTKILLLGLLPSAITAAKSATDAAVNAYLADHYAADPRVAYRDISAIFRRPDGTLDVTLFYDPRLPQHGKPLHPDTHGQRMMAEAIEPTLANLLGERAR</sequence>
<protein>
    <recommendedName>
        <fullName evidence="2">SGNH hydrolase-type esterase domain-containing protein</fullName>
    </recommendedName>
</protein>
<dbReference type="Gene3D" id="3.40.50.1110">
    <property type="entry name" value="SGNH hydrolase"/>
    <property type="match status" value="1"/>
</dbReference>
<comment type="caution">
    <text evidence="3">The sequence shown here is derived from an EMBL/GenBank/DDBJ whole genome shotgun (WGS) entry which is preliminary data.</text>
</comment>
<dbReference type="InterPro" id="IPR051532">
    <property type="entry name" value="Ester_Hydrolysis_Enzymes"/>
</dbReference>
<keyword evidence="4" id="KW-1185">Reference proteome</keyword>
<reference evidence="3 4" key="1">
    <citation type="submission" date="2020-08" db="EMBL/GenBank/DDBJ databases">
        <title>Putative novel bacterial strains isolated from necrotic wheat leaf tissues caused by Xanthomonas translucens.</title>
        <authorList>
            <person name="Tambong J.T."/>
        </authorList>
    </citation>
    <scope>NUCLEOTIDE SEQUENCE [LARGE SCALE GENOMIC DNA]</scope>
    <source>
        <strain evidence="4">DOAB 1063</strain>
    </source>
</reference>
<dbReference type="EMBL" id="JACONT010000015">
    <property type="protein sequence ID" value="MBC3941761.1"/>
    <property type="molecule type" value="Genomic_DNA"/>
</dbReference>